<name>A0A0M0G9E3_SPOGL</name>
<gene>
    <name evidence="2" type="ORF">AF332_03975</name>
</gene>
<dbReference type="Pfam" id="PF11181">
    <property type="entry name" value="YflT"/>
    <property type="match status" value="1"/>
</dbReference>
<keyword evidence="3" id="KW-1185">Reference proteome</keyword>
<evidence type="ECO:0000259" key="1">
    <source>
        <dbReference type="Pfam" id="PF11181"/>
    </source>
</evidence>
<dbReference type="PATRIC" id="fig|1459.3.peg.817"/>
<dbReference type="STRING" id="1459.AF332_03975"/>
<protein>
    <submittedName>
        <fullName evidence="2">General stress protein</fullName>
    </submittedName>
</protein>
<comment type="caution">
    <text evidence="2">The sequence shown here is derived from an EMBL/GenBank/DDBJ whole genome shotgun (WGS) entry which is preliminary data.</text>
</comment>
<dbReference type="Proteomes" id="UP000037109">
    <property type="component" value="Unassembled WGS sequence"/>
</dbReference>
<organism evidence="2 3">
    <name type="scientific">Sporosarcina globispora</name>
    <name type="common">Bacillus globisporus</name>
    <dbReference type="NCBI Taxonomy" id="1459"/>
    <lineage>
        <taxon>Bacteria</taxon>
        <taxon>Bacillati</taxon>
        <taxon>Bacillota</taxon>
        <taxon>Bacilli</taxon>
        <taxon>Bacillales</taxon>
        <taxon>Caryophanaceae</taxon>
        <taxon>Sporosarcina</taxon>
    </lineage>
</organism>
<evidence type="ECO:0000313" key="2">
    <source>
        <dbReference type="EMBL" id="KON86056.1"/>
    </source>
</evidence>
<dbReference type="AlphaFoldDB" id="A0A0M0G9E3"/>
<dbReference type="OrthoDB" id="2353304at2"/>
<feature type="domain" description="General stress protein 17M-like" evidence="1">
    <location>
        <begin position="3"/>
        <end position="98"/>
    </location>
</feature>
<reference evidence="3" key="1">
    <citation type="submission" date="2015-07" db="EMBL/GenBank/DDBJ databases">
        <title>Fjat-10036 dsm4.</title>
        <authorList>
            <person name="Liu B."/>
            <person name="Wang J."/>
            <person name="Zhu Y."/>
            <person name="Liu G."/>
            <person name="Chen Q."/>
            <person name="Chen Z."/>
            <person name="Lan J."/>
            <person name="Che J."/>
            <person name="Ge C."/>
            <person name="Shi H."/>
            <person name="Pan Z."/>
            <person name="Liu X."/>
        </authorList>
    </citation>
    <scope>NUCLEOTIDE SEQUENCE [LARGE SCALE GENOMIC DNA]</scope>
    <source>
        <strain evidence="3">DSM 4</strain>
    </source>
</reference>
<sequence length="109" mass="12147">MYKIEVAENGVQATDTIGMLQSQGFNKENIYIFAHDKDRSEHLSDATDTGEVGMKEQGLFDSVGNVFKKRGDELRSKFESVGLTKVEAEQYEKVLDEGKLVIVGTDEVN</sequence>
<accession>A0A0M0G9E3</accession>
<dbReference type="EMBL" id="LGUF01000007">
    <property type="protein sequence ID" value="KON86056.1"/>
    <property type="molecule type" value="Genomic_DNA"/>
</dbReference>
<proteinExistence type="predicted"/>
<dbReference type="RefSeq" id="WP_053433416.1">
    <property type="nucleotide sequence ID" value="NZ_LGUF01000007.1"/>
</dbReference>
<evidence type="ECO:0000313" key="3">
    <source>
        <dbReference type="Proteomes" id="UP000037109"/>
    </source>
</evidence>
<dbReference type="InterPro" id="IPR025889">
    <property type="entry name" value="GSP17M-like_dom"/>
</dbReference>